<dbReference type="PANTHER" id="PTHR33121:SF82">
    <property type="entry name" value="SIGNAL TRANSDUCTION PROTEIN CONTAINING A EAL DOMAIN"/>
    <property type="match status" value="1"/>
</dbReference>
<dbReference type="EMBL" id="JPVQ01000016">
    <property type="protein sequence ID" value="KGR90616.1"/>
    <property type="molecule type" value="Genomic_DNA"/>
</dbReference>
<dbReference type="PANTHER" id="PTHR33121">
    <property type="entry name" value="CYCLIC DI-GMP PHOSPHODIESTERASE PDEF"/>
    <property type="match status" value="1"/>
</dbReference>
<gene>
    <name evidence="2" type="ORF">CD30_10450</name>
</gene>
<feature type="domain" description="EAL" evidence="1">
    <location>
        <begin position="1"/>
        <end position="246"/>
    </location>
</feature>
<dbReference type="Gene3D" id="3.30.450.20">
    <property type="entry name" value="PAS domain"/>
    <property type="match status" value="1"/>
</dbReference>
<dbReference type="InterPro" id="IPR001633">
    <property type="entry name" value="EAL_dom"/>
</dbReference>
<proteinExistence type="predicted"/>
<dbReference type="Pfam" id="PF00563">
    <property type="entry name" value="EAL"/>
    <property type="match status" value="1"/>
</dbReference>
<dbReference type="Proteomes" id="UP000030595">
    <property type="component" value="Unassembled WGS sequence"/>
</dbReference>
<dbReference type="Pfam" id="PF10388">
    <property type="entry name" value="YkuI_C"/>
    <property type="match status" value="1"/>
</dbReference>
<dbReference type="SUPFAM" id="SSF141868">
    <property type="entry name" value="EAL domain-like"/>
    <property type="match status" value="1"/>
</dbReference>
<dbReference type="GO" id="GO:0071111">
    <property type="term" value="F:cyclic-guanylate-specific phosphodiesterase activity"/>
    <property type="evidence" value="ECO:0007669"/>
    <property type="project" value="InterPro"/>
</dbReference>
<dbReference type="RefSeq" id="WP_036176224.1">
    <property type="nucleotide sequence ID" value="NZ_AVCZ01000016.1"/>
</dbReference>
<evidence type="ECO:0000259" key="1">
    <source>
        <dbReference type="PROSITE" id="PS50883"/>
    </source>
</evidence>
<reference evidence="2 3" key="1">
    <citation type="submission" date="2014-02" db="EMBL/GenBank/DDBJ databases">
        <title>Draft genome sequence of Lysinibacillus massiliensis CCUG 49529.</title>
        <authorList>
            <person name="Zhang F."/>
            <person name="Wang G."/>
            <person name="Zhang L."/>
        </authorList>
    </citation>
    <scope>NUCLEOTIDE SEQUENCE [LARGE SCALE GENOMIC DNA]</scope>
    <source>
        <strain evidence="2 3">CCUG 49529</strain>
    </source>
</reference>
<evidence type="ECO:0000313" key="2">
    <source>
        <dbReference type="EMBL" id="KGR90616.1"/>
    </source>
</evidence>
<dbReference type="InterPro" id="IPR029151">
    <property type="entry name" value="Sensor-like_sf"/>
</dbReference>
<dbReference type="InterPro" id="IPR035919">
    <property type="entry name" value="EAL_sf"/>
</dbReference>
<comment type="caution">
    <text evidence="2">The sequence shown here is derived from an EMBL/GenBank/DDBJ whole genome shotgun (WGS) entry which is preliminary data.</text>
</comment>
<keyword evidence="3" id="KW-1185">Reference proteome</keyword>
<dbReference type="SMART" id="SM00052">
    <property type="entry name" value="EAL"/>
    <property type="match status" value="1"/>
</dbReference>
<dbReference type="AlphaFoldDB" id="A0A0A3J0X4"/>
<dbReference type="eggNOG" id="COG2200">
    <property type="taxonomic scope" value="Bacteria"/>
</dbReference>
<dbReference type="SUPFAM" id="SSF103190">
    <property type="entry name" value="Sensory domain-like"/>
    <property type="match status" value="1"/>
</dbReference>
<name>A0A0A3J0X4_9BACL</name>
<organism evidence="2 3">
    <name type="scientific">Ureibacillus massiliensis 4400831 = CIP 108448 = CCUG 49529</name>
    <dbReference type="NCBI Taxonomy" id="1211035"/>
    <lineage>
        <taxon>Bacteria</taxon>
        <taxon>Bacillati</taxon>
        <taxon>Bacillota</taxon>
        <taxon>Bacilli</taxon>
        <taxon>Bacillales</taxon>
        <taxon>Caryophanaceae</taxon>
        <taxon>Ureibacillus</taxon>
    </lineage>
</organism>
<dbReference type="Gene3D" id="3.20.20.450">
    <property type="entry name" value="EAL domain"/>
    <property type="match status" value="1"/>
</dbReference>
<evidence type="ECO:0000313" key="3">
    <source>
        <dbReference type="Proteomes" id="UP000030595"/>
    </source>
</evidence>
<dbReference type="OrthoDB" id="1673646at2"/>
<dbReference type="InterPro" id="IPR050706">
    <property type="entry name" value="Cyclic-di-GMP_PDE-like"/>
</dbReference>
<sequence>MNVLDILDRLDDIEIEFEPIYSADEHVLVAYEVIGQIANEGKSYKIVDYTYDESIPADLRIEIEHYVVEKAIKLATDQLREVNLLLPCNPNLLMEDFGDSYFQILKNLVEESLLPHIYLVIPEHKYKGEFEQLQHPIRYIKTYGVKIALDNIGSESKLDQILMLEPAILKINVTQLNYNNWGAQNHVFKTIQSLAVKIGATLMFDHIQTDYQLHHAWKNGARYFKGPYLQKPTKEYIPRDTLKEKFRSECQHFISAEKKQLEIKYEEMKKLQKMIATIVEMIKPSSCDVENLLQLAKKLEAYAFRFYICNEEGFQTSPNIMFKNGVWNVQESAIGKNWSWRPYFLFNIIKMRNDEKGELSAIYSDIETGELTRTYSMAISDKEYLFVDITYDYLYEHNLVN</sequence>
<accession>A0A0A3J0X4</accession>
<dbReference type="PROSITE" id="PS50883">
    <property type="entry name" value="EAL"/>
    <property type="match status" value="1"/>
</dbReference>
<protein>
    <submittedName>
        <fullName evidence="2">Diguanylate phosphodiesterase</fullName>
    </submittedName>
</protein>
<dbReference type="InterPro" id="IPR018842">
    <property type="entry name" value="YkuI_C"/>
</dbReference>